<proteinExistence type="predicted"/>
<keyword evidence="3" id="KW-1185">Reference proteome</keyword>
<feature type="region of interest" description="Disordered" evidence="1">
    <location>
        <begin position="1"/>
        <end position="33"/>
    </location>
</feature>
<evidence type="ECO:0000313" key="2">
    <source>
        <dbReference type="EMBL" id="KAK2085777.1"/>
    </source>
</evidence>
<dbReference type="EMBL" id="JASSZA010000021">
    <property type="protein sequence ID" value="KAK2085777.1"/>
    <property type="molecule type" value="Genomic_DNA"/>
</dbReference>
<evidence type="ECO:0000256" key="1">
    <source>
        <dbReference type="SAM" id="MobiDB-lite"/>
    </source>
</evidence>
<sequence length="199" mass="20834">MAALGLGVSPSGQGPADWLGGTLVRSSGPSSHLMAHPHWGTWDTVPALPQQCPHFRCGGTTGPAPGATSKADLSPPARGRTWCSVIRSQQSGVAPGPAGTVGRGHHAQCGHLSAFTPGRSQHFLAEHCVCVDEKPPYEGGSRRGNRITHPVYRCRKGGNGTGTTSVPMFVPVTSELRSMLSLARLPVSVEWPHHSQATS</sequence>
<feature type="region of interest" description="Disordered" evidence="1">
    <location>
        <begin position="56"/>
        <end position="75"/>
    </location>
</feature>
<comment type="caution">
    <text evidence="2">The sequence shown here is derived from an EMBL/GenBank/DDBJ whole genome shotgun (WGS) entry which is preliminary data.</text>
</comment>
<reference evidence="2 3" key="1">
    <citation type="submission" date="2023-05" db="EMBL/GenBank/DDBJ databases">
        <title>B98-5 Cell Line De Novo Hybrid Assembly: An Optical Mapping Approach.</title>
        <authorList>
            <person name="Kananen K."/>
            <person name="Auerbach J.A."/>
            <person name="Kautto E."/>
            <person name="Blachly J.S."/>
        </authorList>
    </citation>
    <scope>NUCLEOTIDE SEQUENCE [LARGE SCALE GENOMIC DNA]</scope>
    <source>
        <strain evidence="2">B95-8</strain>
        <tissue evidence="2">Cell line</tissue>
    </source>
</reference>
<accession>A0ABQ9TNI6</accession>
<dbReference type="Proteomes" id="UP001266305">
    <property type="component" value="Unassembled WGS sequence"/>
</dbReference>
<organism evidence="2 3">
    <name type="scientific">Saguinus oedipus</name>
    <name type="common">Cotton-top tamarin</name>
    <name type="synonym">Oedipomidas oedipus</name>
    <dbReference type="NCBI Taxonomy" id="9490"/>
    <lineage>
        <taxon>Eukaryota</taxon>
        <taxon>Metazoa</taxon>
        <taxon>Chordata</taxon>
        <taxon>Craniata</taxon>
        <taxon>Vertebrata</taxon>
        <taxon>Euteleostomi</taxon>
        <taxon>Mammalia</taxon>
        <taxon>Eutheria</taxon>
        <taxon>Euarchontoglires</taxon>
        <taxon>Primates</taxon>
        <taxon>Haplorrhini</taxon>
        <taxon>Platyrrhini</taxon>
        <taxon>Cebidae</taxon>
        <taxon>Callitrichinae</taxon>
        <taxon>Saguinus</taxon>
    </lineage>
</organism>
<evidence type="ECO:0000313" key="3">
    <source>
        <dbReference type="Proteomes" id="UP001266305"/>
    </source>
</evidence>
<protein>
    <submittedName>
        <fullName evidence="2">Uncharacterized protein</fullName>
    </submittedName>
</protein>
<name>A0ABQ9TNI6_SAGOE</name>
<feature type="non-terminal residue" evidence="2">
    <location>
        <position position="199"/>
    </location>
</feature>
<gene>
    <name evidence="2" type="ORF">P7K49_037077</name>
</gene>